<proteinExistence type="predicted"/>
<dbReference type="NCBIfam" id="TIGR00684">
    <property type="entry name" value="narJ"/>
    <property type="match status" value="1"/>
</dbReference>
<sequence>MADNLTLKALSRLLLYPEAALQDEAPHLAEALADDGRLDAATCLGLMPLLRSLAGEDLYDLQEVYVSLFDRTRRLSLHLFEHVHGESRDRGQAMVDLAALYAQGGLAIDANELPDFLPLFLEFLSTRPEAEAQGLLADVDHILATLEERLSERGSLYAAVLAAVRHLAGAEAVTAPEAKDRAAPDLDALDLTALDKEWEETAVTFGPGDAASCGVDRFRTQLRAAQRDARHPARQPAA</sequence>
<dbReference type="PANTHER" id="PTHR43680">
    <property type="entry name" value="NITRATE REDUCTASE MOLYBDENUM COFACTOR ASSEMBLY CHAPERONE"/>
    <property type="match status" value="1"/>
</dbReference>
<evidence type="ECO:0000313" key="2">
    <source>
        <dbReference type="EMBL" id="GLI21641.1"/>
    </source>
</evidence>
<dbReference type="SUPFAM" id="SSF89155">
    <property type="entry name" value="TorD-like"/>
    <property type="match status" value="1"/>
</dbReference>
<reference evidence="3 5" key="2">
    <citation type="submission" date="2023-07" db="EMBL/GenBank/DDBJ databases">
        <title>Genomic Encyclopedia of Type Strains, Phase IV (KMG-IV): sequencing the most valuable type-strain genomes for metagenomic binning, comparative biology and taxonomic classification.</title>
        <authorList>
            <person name="Goeker M."/>
        </authorList>
    </citation>
    <scope>NUCLEOTIDE SEQUENCE [LARGE SCALE GENOMIC DNA]</scope>
    <source>
        <strain evidence="3 5">DSM 338</strain>
    </source>
</reference>
<keyword evidence="5" id="KW-1185">Reference proteome</keyword>
<dbReference type="Pfam" id="PF02613">
    <property type="entry name" value="Nitrate_red_del"/>
    <property type="match status" value="1"/>
</dbReference>
<evidence type="ECO:0000256" key="1">
    <source>
        <dbReference type="ARBA" id="ARBA00023063"/>
    </source>
</evidence>
<dbReference type="AlphaFoldDB" id="A0A9W6CGD4"/>
<evidence type="ECO:0000313" key="4">
    <source>
        <dbReference type="Proteomes" id="UP001144397"/>
    </source>
</evidence>
<gene>
    <name evidence="2" type="primary">narJ</name>
    <name evidence="3" type="ORF">GGQ86_001830</name>
    <name evidence="2" type="ORF">XFLAVUS301_13150</name>
</gene>
<organism evidence="2 4">
    <name type="scientific">Xanthobacter flavus</name>
    <dbReference type="NCBI Taxonomy" id="281"/>
    <lineage>
        <taxon>Bacteria</taxon>
        <taxon>Pseudomonadati</taxon>
        <taxon>Pseudomonadota</taxon>
        <taxon>Alphaproteobacteria</taxon>
        <taxon>Hyphomicrobiales</taxon>
        <taxon>Xanthobacteraceae</taxon>
        <taxon>Xanthobacter</taxon>
    </lineage>
</organism>
<dbReference type="InterPro" id="IPR020945">
    <property type="entry name" value="DMSO/NO3_reduct_chaperone"/>
</dbReference>
<dbReference type="EMBL" id="JAVDPY010000002">
    <property type="protein sequence ID" value="MDR6333366.1"/>
    <property type="molecule type" value="Genomic_DNA"/>
</dbReference>
<dbReference type="GO" id="GO:0042128">
    <property type="term" value="P:nitrate assimilation"/>
    <property type="evidence" value="ECO:0007669"/>
    <property type="project" value="UniProtKB-KW"/>
</dbReference>
<dbReference type="RefSeq" id="WP_281806304.1">
    <property type="nucleotide sequence ID" value="NZ_BSDO01000001.1"/>
</dbReference>
<dbReference type="GO" id="GO:0051131">
    <property type="term" value="P:chaperone-mediated protein complex assembly"/>
    <property type="evidence" value="ECO:0007669"/>
    <property type="project" value="InterPro"/>
</dbReference>
<dbReference type="GO" id="GO:0051082">
    <property type="term" value="F:unfolded protein binding"/>
    <property type="evidence" value="ECO:0007669"/>
    <property type="project" value="InterPro"/>
</dbReference>
<keyword evidence="1" id="KW-0534">Nitrate assimilation</keyword>
<dbReference type="EMBL" id="BSDO01000001">
    <property type="protein sequence ID" value="GLI21641.1"/>
    <property type="molecule type" value="Genomic_DNA"/>
</dbReference>
<dbReference type="PANTHER" id="PTHR43680:SF2">
    <property type="entry name" value="NITRATE REDUCTASE MOLYBDENUM COFACTOR ASSEMBLY CHAPERONE NARJ"/>
    <property type="match status" value="1"/>
</dbReference>
<protein>
    <submittedName>
        <fullName evidence="3">Nitrate reductase delta subunit</fullName>
    </submittedName>
    <submittedName>
        <fullName evidence="2">Nitrate reductase molybdenum cofactor assembly chaperone</fullName>
    </submittedName>
</protein>
<dbReference type="InterPro" id="IPR036411">
    <property type="entry name" value="TorD-like_sf"/>
</dbReference>
<accession>A0A9W6CGD4</accession>
<dbReference type="InterPro" id="IPR003765">
    <property type="entry name" value="NO3_reductase_chaperone_NarJ"/>
</dbReference>
<dbReference type="Proteomes" id="UP001144397">
    <property type="component" value="Unassembled WGS sequence"/>
</dbReference>
<name>A0A9W6CGD4_XANFL</name>
<evidence type="ECO:0000313" key="3">
    <source>
        <dbReference type="EMBL" id="MDR6333366.1"/>
    </source>
</evidence>
<evidence type="ECO:0000313" key="5">
    <source>
        <dbReference type="Proteomes" id="UP001245370"/>
    </source>
</evidence>
<dbReference type="Proteomes" id="UP001245370">
    <property type="component" value="Unassembled WGS sequence"/>
</dbReference>
<dbReference type="Gene3D" id="1.10.3480.10">
    <property type="entry name" value="TorD-like"/>
    <property type="match status" value="1"/>
</dbReference>
<reference evidence="2" key="1">
    <citation type="submission" date="2022-12" db="EMBL/GenBank/DDBJ databases">
        <title>Reference genome sequencing for broad-spectrum identification of bacterial and archaeal isolates by mass spectrometry.</title>
        <authorList>
            <person name="Sekiguchi Y."/>
            <person name="Tourlousse D.M."/>
        </authorList>
    </citation>
    <scope>NUCLEOTIDE SEQUENCE</scope>
    <source>
        <strain evidence="2">301</strain>
    </source>
</reference>
<dbReference type="GeneID" id="95762110"/>
<dbReference type="GO" id="GO:0016530">
    <property type="term" value="F:metallochaperone activity"/>
    <property type="evidence" value="ECO:0007669"/>
    <property type="project" value="TreeGrafter"/>
</dbReference>
<comment type="caution">
    <text evidence="2">The sequence shown here is derived from an EMBL/GenBank/DDBJ whole genome shotgun (WGS) entry which is preliminary data.</text>
</comment>